<reference evidence="1" key="1">
    <citation type="submission" date="2018-05" db="EMBL/GenBank/DDBJ databases">
        <authorList>
            <person name="Lanie J.A."/>
            <person name="Ng W.-L."/>
            <person name="Kazmierczak K.M."/>
            <person name="Andrzejewski T.M."/>
            <person name="Davidsen T.M."/>
            <person name="Wayne K.J."/>
            <person name="Tettelin H."/>
            <person name="Glass J.I."/>
            <person name="Rusch D."/>
            <person name="Podicherti R."/>
            <person name="Tsui H.-C.T."/>
            <person name="Winkler M.E."/>
        </authorList>
    </citation>
    <scope>NUCLEOTIDE SEQUENCE</scope>
</reference>
<dbReference type="NCBIfam" id="NF041238">
    <property type="entry name" value="AhpD_rel_CFYUT"/>
    <property type="match status" value="1"/>
</dbReference>
<sequence length="230" mass="25478">MNAFDYKDSPYPIRNDISEAHRVYWSRLASPGSWWTGAERVAIAAEWRAARHCSFCAERKQALSPYTGEDRHEPGSDLPTRVVDAVHRIVNDQTRITRGWIESNADSGLSVEAFVELSGIVVAVLSIDEFHRALGLPLEAFPEPKVGEPDHYRPMNLAHDTGFVPMISRDGAVGNEADLWTQGFSANVLRALSLVPDAVRAWKDLSGAQYLSVQGMGNFVGQDDRSIDRA</sequence>
<dbReference type="InterPro" id="IPR029032">
    <property type="entry name" value="AhpD-like"/>
</dbReference>
<evidence type="ECO:0000313" key="1">
    <source>
        <dbReference type="EMBL" id="SVC40831.1"/>
    </source>
</evidence>
<name>A0A382M102_9ZZZZ</name>
<feature type="non-terminal residue" evidence="1">
    <location>
        <position position="230"/>
    </location>
</feature>
<accession>A0A382M102</accession>
<protein>
    <submittedName>
        <fullName evidence="1">Uncharacterized protein</fullName>
    </submittedName>
</protein>
<dbReference type="EMBL" id="UINC01089601">
    <property type="protein sequence ID" value="SVC40831.1"/>
    <property type="molecule type" value="Genomic_DNA"/>
</dbReference>
<gene>
    <name evidence="1" type="ORF">METZ01_LOCUS293685</name>
</gene>
<dbReference type="AlphaFoldDB" id="A0A382M102"/>
<proteinExistence type="predicted"/>
<organism evidence="1">
    <name type="scientific">marine metagenome</name>
    <dbReference type="NCBI Taxonomy" id="408172"/>
    <lineage>
        <taxon>unclassified sequences</taxon>
        <taxon>metagenomes</taxon>
        <taxon>ecological metagenomes</taxon>
    </lineage>
</organism>
<dbReference type="SUPFAM" id="SSF69118">
    <property type="entry name" value="AhpD-like"/>
    <property type="match status" value="1"/>
</dbReference>